<organism evidence="4 5">
    <name type="scientific">Thermaerobacter marianensis (strain ATCC 700841 / DSM 12885 / JCM 10246 / 7p75a)</name>
    <dbReference type="NCBI Taxonomy" id="644966"/>
    <lineage>
        <taxon>Bacteria</taxon>
        <taxon>Bacillati</taxon>
        <taxon>Bacillota</taxon>
        <taxon>Clostridia</taxon>
        <taxon>Eubacteriales</taxon>
        <taxon>Clostridiales Family XVII. Incertae Sedis</taxon>
        <taxon>Thermaerobacter</taxon>
    </lineage>
</organism>
<evidence type="ECO:0000259" key="3">
    <source>
        <dbReference type="Pfam" id="PF00561"/>
    </source>
</evidence>
<dbReference type="PRINTS" id="PR00793">
    <property type="entry name" value="PROAMNOPTASE"/>
</dbReference>
<feature type="domain" description="AB hydrolase-1" evidence="3">
    <location>
        <begin position="20"/>
        <end position="261"/>
    </location>
</feature>
<dbReference type="Gene3D" id="3.40.50.1820">
    <property type="entry name" value="alpha/beta hydrolase"/>
    <property type="match status" value="1"/>
</dbReference>
<dbReference type="eggNOG" id="COG2021">
    <property type="taxonomic scope" value="Bacteria"/>
</dbReference>
<dbReference type="AlphaFoldDB" id="E6SHV1"/>
<evidence type="ECO:0000313" key="4">
    <source>
        <dbReference type="EMBL" id="ADU50798.1"/>
    </source>
</evidence>
<dbReference type="InterPro" id="IPR002410">
    <property type="entry name" value="Peptidase_S33"/>
</dbReference>
<dbReference type="ESTHER" id="them7-e6shv1">
    <property type="family name" value="Proline_iminopeptidase"/>
</dbReference>
<accession>E6SHV1</accession>
<dbReference type="EMBL" id="CP002344">
    <property type="protein sequence ID" value="ADU50798.1"/>
    <property type="molecule type" value="Genomic_DNA"/>
</dbReference>
<dbReference type="STRING" id="644966.Tmar_0683"/>
<protein>
    <submittedName>
        <fullName evidence="4">Alpha/beta hydrolase fold protein</fullName>
    </submittedName>
</protein>
<evidence type="ECO:0000256" key="1">
    <source>
        <dbReference type="ARBA" id="ARBA00010088"/>
    </source>
</evidence>
<proteinExistence type="inferred from homology"/>
<dbReference type="GO" id="GO:0016020">
    <property type="term" value="C:membrane"/>
    <property type="evidence" value="ECO:0007669"/>
    <property type="project" value="TreeGrafter"/>
</dbReference>
<dbReference type="PANTHER" id="PTHR43798:SF33">
    <property type="entry name" value="HYDROLASE, PUTATIVE (AFU_ORTHOLOGUE AFUA_2G14860)-RELATED"/>
    <property type="match status" value="1"/>
</dbReference>
<keyword evidence="2 4" id="KW-0378">Hydrolase</keyword>
<dbReference type="GO" id="GO:0004177">
    <property type="term" value="F:aminopeptidase activity"/>
    <property type="evidence" value="ECO:0007669"/>
    <property type="project" value="UniProtKB-EC"/>
</dbReference>
<evidence type="ECO:0000256" key="2">
    <source>
        <dbReference type="ARBA" id="ARBA00022801"/>
    </source>
</evidence>
<name>E6SHV1_THEM7</name>
<dbReference type="Pfam" id="PF00561">
    <property type="entry name" value="Abhydrolase_1"/>
    <property type="match status" value="1"/>
</dbReference>
<comment type="similarity">
    <text evidence="1">Belongs to the peptidase S33 family.</text>
</comment>
<sequence length="281" mass="31699">MRARINGVELVYEVFGEGVPLMTLHGGPGLGSRAGDREAFLPFTALGMKLVCFDQRGSGESEGAPPYSHEQWVADIEGLRRHLGLGKMVLAGGSYGGHLALEYALRYPENLYALILRDTAASNRYQEKAIQTALARNLPGVDREMLTRLFAGQVRDDDDFRACYAAILPLYEVDYDPQRGQAKLDRIRFRHETHNWAFSRNQPTYDLTDRLPQIEVPTLVICGRHDWITPLEASEEIARLLPNARLVVFDRSGHSPQVEEPEKFRRVVREFLLEVVPGLRG</sequence>
<reference evidence="4 5" key="1">
    <citation type="journal article" date="2010" name="Stand. Genomic Sci.">
        <title>Complete genome sequence of Thermaerobacter marianensis type strain (7p75a).</title>
        <authorList>
            <person name="Han C."/>
            <person name="Gu W."/>
            <person name="Zhang X."/>
            <person name="Lapidus A."/>
            <person name="Nolan M."/>
            <person name="Copeland A."/>
            <person name="Lucas S."/>
            <person name="Del Rio T.G."/>
            <person name="Tice H."/>
            <person name="Cheng J.F."/>
            <person name="Tapia R."/>
            <person name="Goodwin L."/>
            <person name="Pitluck S."/>
            <person name="Pagani I."/>
            <person name="Ivanova N."/>
            <person name="Mavromatis K."/>
            <person name="Mikhailova N."/>
            <person name="Pati A."/>
            <person name="Chen A."/>
            <person name="Palaniappan K."/>
            <person name="Land M."/>
            <person name="Hauser L."/>
            <person name="Chang Y.J."/>
            <person name="Jeffries C.D."/>
            <person name="Schneider S."/>
            <person name="Rohde M."/>
            <person name="Goker M."/>
            <person name="Pukall R."/>
            <person name="Woyke T."/>
            <person name="Bristow J."/>
            <person name="Eisen J.A."/>
            <person name="Markowitz V."/>
            <person name="Hugenholtz P."/>
            <person name="Kyrpides N.C."/>
            <person name="Klenk H.P."/>
            <person name="Detter J.C."/>
        </authorList>
    </citation>
    <scope>NUCLEOTIDE SEQUENCE [LARGE SCALE GENOMIC DNA]</scope>
    <source>
        <strain evidence="5">ATCC 700841 / DSM 12885 / JCM 10246 / 7p75a</strain>
    </source>
</reference>
<dbReference type="KEGG" id="tmr:Tmar_0683"/>
<dbReference type="InterPro" id="IPR000073">
    <property type="entry name" value="AB_hydrolase_1"/>
</dbReference>
<dbReference type="GO" id="GO:0006508">
    <property type="term" value="P:proteolysis"/>
    <property type="evidence" value="ECO:0007669"/>
    <property type="project" value="InterPro"/>
</dbReference>
<dbReference type="RefSeq" id="WP_013495103.1">
    <property type="nucleotide sequence ID" value="NC_014831.1"/>
</dbReference>
<keyword evidence="5" id="KW-1185">Reference proteome</keyword>
<evidence type="ECO:0000313" key="5">
    <source>
        <dbReference type="Proteomes" id="UP000008915"/>
    </source>
</evidence>
<dbReference type="SUPFAM" id="SSF53474">
    <property type="entry name" value="alpha/beta-Hydrolases"/>
    <property type="match status" value="1"/>
</dbReference>
<dbReference type="Proteomes" id="UP000008915">
    <property type="component" value="Chromosome"/>
</dbReference>
<dbReference type="PANTHER" id="PTHR43798">
    <property type="entry name" value="MONOACYLGLYCEROL LIPASE"/>
    <property type="match status" value="1"/>
</dbReference>
<dbReference type="OrthoDB" id="9775557at2"/>
<dbReference type="PRINTS" id="PR00111">
    <property type="entry name" value="ABHYDROLASE"/>
</dbReference>
<dbReference type="HOGENOM" id="CLU_020336_50_0_9"/>
<reference evidence="5" key="2">
    <citation type="journal article" date="2010" name="Stand. Genomic Sci.">
        <title>Complete genome sequence of Thermaerobacter marianensis type strain (7p75aT).</title>
        <authorList>
            <person name="Han C."/>
            <person name="Gu W."/>
            <person name="Zhang X."/>
            <person name="Lapidus A."/>
            <person name="Nolan M."/>
            <person name="Copeland A."/>
            <person name="Lucas S."/>
            <person name="Glavina Del Rio T."/>
            <person name="Tice H."/>
            <person name="Cheng J."/>
            <person name="Tapia R."/>
            <person name="Goodwin L."/>
            <person name="Pitluck S."/>
            <person name="Pagani I."/>
            <person name="Ivanova N."/>
            <person name="Mavromatis K."/>
            <person name="Mikhailova N."/>
            <person name="Pati A."/>
            <person name="Chen A."/>
            <person name="Palaniappan K."/>
            <person name="Land M."/>
            <person name="Hauser L."/>
            <person name="Chang Y."/>
            <person name="Jeffries C."/>
            <person name="Schneider S."/>
            <person name="Rohde M."/>
            <person name="Goker M."/>
            <person name="Pukall R."/>
            <person name="Woyke T."/>
            <person name="Bristow J."/>
            <person name="Eisen J."/>
            <person name="Markowitz V."/>
            <person name="Hugenholtz P."/>
            <person name="Kyrpides N."/>
            <person name="Klenk H."/>
            <person name="Detter J."/>
        </authorList>
    </citation>
    <scope>NUCLEOTIDE SEQUENCE [LARGE SCALE GENOMIC DNA]</scope>
    <source>
        <strain evidence="5">ATCC 700841 / DSM 12885 / JCM 10246 / 7p75a</strain>
    </source>
</reference>
<dbReference type="InterPro" id="IPR050266">
    <property type="entry name" value="AB_hydrolase_sf"/>
</dbReference>
<dbReference type="InterPro" id="IPR029058">
    <property type="entry name" value="AB_hydrolase_fold"/>
</dbReference>
<gene>
    <name evidence="4" type="ordered locus">Tmar_0683</name>
</gene>